<evidence type="ECO:0000313" key="8">
    <source>
        <dbReference type="EMBL" id="OFW33644.1"/>
    </source>
</evidence>
<dbReference type="AlphaFoldDB" id="A0A1F2UKX7"/>
<keyword evidence="3" id="KW-0175">Coiled coil</keyword>
<evidence type="ECO:0000256" key="1">
    <source>
        <dbReference type="ARBA" id="ARBA00009764"/>
    </source>
</evidence>
<gene>
    <name evidence="8" type="ORF">A2074_02420</name>
</gene>
<dbReference type="InterPro" id="IPR003481">
    <property type="entry name" value="FliD_N"/>
</dbReference>
<dbReference type="InterPro" id="IPR010809">
    <property type="entry name" value="FliD_C"/>
</dbReference>
<keyword evidence="5" id="KW-0964">Secreted</keyword>
<organism evidence="8 9">
    <name type="scientific">Candidatus Aquicultor primus</name>
    <dbReference type="NCBI Taxonomy" id="1797195"/>
    <lineage>
        <taxon>Bacteria</taxon>
        <taxon>Bacillati</taxon>
        <taxon>Actinomycetota</taxon>
        <taxon>Candidatus Aquicultoria</taxon>
        <taxon>Candidatus Aquicultorales</taxon>
        <taxon>Candidatus Aquicultoraceae</taxon>
        <taxon>Candidatus Aquicultor</taxon>
    </lineage>
</organism>
<protein>
    <recommendedName>
        <fullName evidence="5">Flagellar hook-associated protein 2</fullName>
        <shortName evidence="5">HAP2</shortName>
    </recommendedName>
    <alternativeName>
        <fullName evidence="5">Flagellar cap protein</fullName>
    </alternativeName>
</protein>
<comment type="similarity">
    <text evidence="1 5">Belongs to the FliD family.</text>
</comment>
<comment type="function">
    <text evidence="5">Required for morphogenesis and for the elongation of the flagellar filament by facilitating polymerization of the flagellin monomers at the tip of growing filament. Forms a capping structure, which prevents flagellin subunits (transported through the central channel of the flagellum) from leaking out without polymerization at the distal end.</text>
</comment>
<feature type="domain" description="Flagellar hook-associated protein 2 N-terminal" evidence="6">
    <location>
        <begin position="10"/>
        <end position="105"/>
    </location>
</feature>
<proteinExistence type="inferred from homology"/>
<sequence length="471" mass="49351">MGLATSGIYSGLDVETMITGLMQVERQPLVRLQKKEASYQAKISGLGSLLSSLSSFKNSLSTLKSGSILSMKAVSADNDVLTASAATTAASATYNIKVSNIASTQTIHSAAFTNETDEVADLSSFATQKLQIQVGASAPVAITIDAANNTLTGVKDAINSANAGVKASILNDGTGYRLVLSSTSTGAANRIVIQVDEDGNEVFDDADDTDMTGLSRLAFNPGSYDIDGNPVAGVINMTQSWAARDASLVINGLTVTKASNTLNDVITGVNISLKKDSAGSTLTVDVSTDTDSIKSKMNAFVYAYNSLSATIKDLKGSGTAKGVLGGDNIVSSIHSSIRGVTANSYNGVTLVDMGVSIDKLGVMSLDTTKFESKLSSDSASVMSMLNEMATSLETPLDGYIKAAIPDKQSGYKNTIKTITKRGLDMELRLSKTENLLRKKFENLDQQLAKLQGQGNYITQLQAQMKSIGGSK</sequence>
<evidence type="ECO:0000256" key="2">
    <source>
        <dbReference type="ARBA" id="ARBA00011255"/>
    </source>
</evidence>
<dbReference type="Proteomes" id="UP000178086">
    <property type="component" value="Unassembled WGS sequence"/>
</dbReference>
<dbReference type="GO" id="GO:0071973">
    <property type="term" value="P:bacterial-type flagellum-dependent cell motility"/>
    <property type="evidence" value="ECO:0007669"/>
    <property type="project" value="TreeGrafter"/>
</dbReference>
<dbReference type="GO" id="GO:0009421">
    <property type="term" value="C:bacterial-type flagellum filament cap"/>
    <property type="evidence" value="ECO:0007669"/>
    <property type="project" value="InterPro"/>
</dbReference>
<dbReference type="GO" id="GO:0005576">
    <property type="term" value="C:extracellular region"/>
    <property type="evidence" value="ECO:0007669"/>
    <property type="project" value="UniProtKB-SubCell"/>
</dbReference>
<accession>A0A1F2UKX7</accession>
<reference evidence="8 9" key="1">
    <citation type="journal article" date="2016" name="Nat. Commun.">
        <title>Thousands of microbial genomes shed light on interconnected biogeochemical processes in an aquifer system.</title>
        <authorList>
            <person name="Anantharaman K."/>
            <person name="Brown C.T."/>
            <person name="Hug L.A."/>
            <person name="Sharon I."/>
            <person name="Castelle C.J."/>
            <person name="Probst A.J."/>
            <person name="Thomas B.C."/>
            <person name="Singh A."/>
            <person name="Wilkins M.J."/>
            <person name="Karaoz U."/>
            <person name="Brodie E.L."/>
            <person name="Williams K.H."/>
            <person name="Hubbard S.S."/>
            <person name="Banfield J.F."/>
        </authorList>
    </citation>
    <scope>NUCLEOTIDE SEQUENCE [LARGE SCALE GENOMIC DNA]</scope>
</reference>
<dbReference type="Pfam" id="PF02465">
    <property type="entry name" value="FliD_N"/>
    <property type="match status" value="1"/>
</dbReference>
<evidence type="ECO:0000259" key="6">
    <source>
        <dbReference type="Pfam" id="PF02465"/>
    </source>
</evidence>
<keyword evidence="4 5" id="KW-0975">Bacterial flagellum</keyword>
<comment type="caution">
    <text evidence="8">The sequence shown here is derived from an EMBL/GenBank/DDBJ whole genome shotgun (WGS) entry which is preliminary data.</text>
</comment>
<dbReference type="PANTHER" id="PTHR30288">
    <property type="entry name" value="FLAGELLAR CAP/ASSEMBLY PROTEIN FLID"/>
    <property type="match status" value="1"/>
</dbReference>
<comment type="subunit">
    <text evidence="2 5">Homopentamer.</text>
</comment>
<name>A0A1F2UKX7_9ACTN</name>
<evidence type="ECO:0000256" key="3">
    <source>
        <dbReference type="ARBA" id="ARBA00023054"/>
    </source>
</evidence>
<dbReference type="InterPro" id="IPR040026">
    <property type="entry name" value="FliD"/>
</dbReference>
<comment type="subcellular location">
    <subcellularLocation>
        <location evidence="5">Secreted</location>
    </subcellularLocation>
    <subcellularLocation>
        <location evidence="5">Bacterial flagellum</location>
    </subcellularLocation>
</comment>
<evidence type="ECO:0000313" key="9">
    <source>
        <dbReference type="Proteomes" id="UP000178086"/>
    </source>
</evidence>
<dbReference type="PANTHER" id="PTHR30288:SF0">
    <property type="entry name" value="FLAGELLAR HOOK-ASSOCIATED PROTEIN 2"/>
    <property type="match status" value="1"/>
</dbReference>
<evidence type="ECO:0000256" key="5">
    <source>
        <dbReference type="RuleBase" id="RU362066"/>
    </source>
</evidence>
<dbReference type="GO" id="GO:0007155">
    <property type="term" value="P:cell adhesion"/>
    <property type="evidence" value="ECO:0007669"/>
    <property type="project" value="InterPro"/>
</dbReference>
<evidence type="ECO:0000256" key="4">
    <source>
        <dbReference type="ARBA" id="ARBA00023143"/>
    </source>
</evidence>
<dbReference type="EMBL" id="MELI01000062">
    <property type="protein sequence ID" value="OFW33644.1"/>
    <property type="molecule type" value="Genomic_DNA"/>
</dbReference>
<feature type="domain" description="Flagellar hook-associated protein 2 C-terminal" evidence="7">
    <location>
        <begin position="243"/>
        <end position="451"/>
    </location>
</feature>
<dbReference type="GO" id="GO:0009424">
    <property type="term" value="C:bacterial-type flagellum hook"/>
    <property type="evidence" value="ECO:0007669"/>
    <property type="project" value="UniProtKB-UniRule"/>
</dbReference>
<evidence type="ECO:0000259" key="7">
    <source>
        <dbReference type="Pfam" id="PF07195"/>
    </source>
</evidence>
<dbReference type="Pfam" id="PF07195">
    <property type="entry name" value="FliD_C"/>
    <property type="match status" value="1"/>
</dbReference>